<dbReference type="GO" id="GO:0004523">
    <property type="term" value="F:RNA-DNA hybrid ribonuclease activity"/>
    <property type="evidence" value="ECO:0007669"/>
    <property type="project" value="UniProtKB-EC"/>
</dbReference>
<keyword evidence="2 4" id="KW-0378">Hydrolase</keyword>
<evidence type="ECO:0000256" key="1">
    <source>
        <dbReference type="PROSITE-ProRule" id="PRU01319"/>
    </source>
</evidence>
<dbReference type="SUPFAM" id="SSF53098">
    <property type="entry name" value="Ribonuclease H-like"/>
    <property type="match status" value="1"/>
</dbReference>
<feature type="domain" description="RNase H type-2" evidence="3">
    <location>
        <begin position="1"/>
        <end position="189"/>
    </location>
</feature>
<dbReference type="STRING" id="768700.MSU_0536"/>
<evidence type="ECO:0000313" key="4">
    <source>
        <dbReference type="EMBL" id="ADX98069.1"/>
    </source>
</evidence>
<comment type="catalytic activity">
    <reaction evidence="2">
        <text>Endonucleolytic cleavage to 5'-phosphomonoester.</text>
        <dbReference type="EC" id="3.1.26.4"/>
    </reaction>
</comment>
<evidence type="ECO:0000259" key="3">
    <source>
        <dbReference type="PROSITE" id="PS51975"/>
    </source>
</evidence>
<dbReference type="KEGG" id="mss:MSU_0536"/>
<dbReference type="Proteomes" id="UP000007484">
    <property type="component" value="Chromosome"/>
</dbReference>
<dbReference type="PROSITE" id="PS51975">
    <property type="entry name" value="RNASE_H_2"/>
    <property type="match status" value="1"/>
</dbReference>
<accession>F0QRE9</accession>
<sequence>MLPRIGDSKLLSDACVYYLAPKLLEILGDKIVSISFGAKEYNKLYSKLQNLNILLSYAHNQVWTKLREKLQEKGKVLPPKTIIDQFCTKDKYTGYLRSISVECQDINIFKTKAESCFISCAISSIISRFNFLEEMASLSIKLSYSLPLGASDRVVRAFHDISEISNFKHEWYCKTHFKTYEKAIRTLNSPID</sequence>
<dbReference type="HOGENOM" id="CLU_059546_3_1_14"/>
<dbReference type="AlphaFoldDB" id="F0QRE9"/>
<dbReference type="InterPro" id="IPR036397">
    <property type="entry name" value="RNaseH_sf"/>
</dbReference>
<name>F0QRE9_MYCSL</name>
<protein>
    <recommendedName>
        <fullName evidence="2">Ribonuclease</fullName>
        <ecNumber evidence="2">3.1.26.4</ecNumber>
    </recommendedName>
</protein>
<dbReference type="InterPro" id="IPR024567">
    <property type="entry name" value="RNase_HII/HIII_dom"/>
</dbReference>
<evidence type="ECO:0000313" key="5">
    <source>
        <dbReference type="Proteomes" id="UP000007484"/>
    </source>
</evidence>
<gene>
    <name evidence="4" type="primary">rnhC</name>
    <name evidence="4" type="ordered locus">MSU_0536</name>
</gene>
<dbReference type="InterPro" id="IPR012337">
    <property type="entry name" value="RNaseH-like_sf"/>
</dbReference>
<evidence type="ECO:0000256" key="2">
    <source>
        <dbReference type="RuleBase" id="RU003515"/>
    </source>
</evidence>
<dbReference type="EC" id="3.1.26.4" evidence="2"/>
<dbReference type="Gene3D" id="3.30.420.10">
    <property type="entry name" value="Ribonuclease H-like superfamily/Ribonuclease H"/>
    <property type="match status" value="1"/>
</dbReference>
<comment type="similarity">
    <text evidence="2">Belongs to the RNase HII family.</text>
</comment>
<organism evidence="4 5">
    <name type="scientific">Mycoplasma suis (strain Illinois)</name>
    <dbReference type="NCBI Taxonomy" id="768700"/>
    <lineage>
        <taxon>Bacteria</taxon>
        <taxon>Bacillati</taxon>
        <taxon>Mycoplasmatota</taxon>
        <taxon>Mollicutes</taxon>
        <taxon>Mycoplasmataceae</taxon>
        <taxon>Mycoplasma</taxon>
    </lineage>
</organism>
<keyword evidence="5" id="KW-1185">Reference proteome</keyword>
<proteinExistence type="inferred from homology"/>
<dbReference type="EMBL" id="CP002525">
    <property type="protein sequence ID" value="ADX98069.1"/>
    <property type="molecule type" value="Genomic_DNA"/>
</dbReference>
<comment type="caution">
    <text evidence="1">Lacks conserved residue(s) required for the propagation of feature annotation.</text>
</comment>
<reference evidence="4 5" key="1">
    <citation type="journal article" date="2011" name="J. Bacteriol.">
        <title>Complete genome sequences of two hemotropic Mycoplasmas, Mycoplasma haemofelis strain Ohio2 and Mycoplasma suis strain Illinois.</title>
        <authorList>
            <person name="Messick J.B."/>
            <person name="Santos A.P."/>
            <person name="Guimaraes A.M."/>
        </authorList>
    </citation>
    <scope>NUCLEOTIDE SEQUENCE [LARGE SCALE GENOMIC DNA]</scope>
    <source>
        <strain evidence="4 5">Illinois</strain>
    </source>
</reference>
<keyword evidence="2" id="KW-0255">Endonuclease</keyword>
<comment type="function">
    <text evidence="2">Endonuclease that specifically degrades the RNA of RNA-DNA hybrids.</text>
</comment>
<keyword evidence="2" id="KW-0540">Nuclease</keyword>
<dbReference type="GO" id="GO:0003723">
    <property type="term" value="F:RNA binding"/>
    <property type="evidence" value="ECO:0007669"/>
    <property type="project" value="UniProtKB-UniRule"/>
</dbReference>
<dbReference type="Pfam" id="PF01351">
    <property type="entry name" value="RNase_HII"/>
    <property type="match status" value="1"/>
</dbReference>